<dbReference type="Pfam" id="PF00106">
    <property type="entry name" value="adh_short"/>
    <property type="match status" value="1"/>
</dbReference>
<dbReference type="Proteomes" id="UP000032545">
    <property type="component" value="Unassembled WGS sequence"/>
</dbReference>
<dbReference type="AlphaFoldDB" id="A0A0D8BM72"/>
<reference evidence="5" key="1">
    <citation type="submission" date="2015-02" db="EMBL/GenBank/DDBJ databases">
        <title>Draft Genome of Frankia sp. CpI1-S.</title>
        <authorList>
            <person name="Oshone R.T."/>
            <person name="Ngom M."/>
            <person name="Ghodhbane-Gtari F."/>
            <person name="Gtari M."/>
            <person name="Morris K."/>
            <person name="Thomas K."/>
            <person name="Sen A."/>
            <person name="Tisa L.S."/>
        </authorList>
    </citation>
    <scope>NUCLEOTIDE SEQUENCE [LARGE SCALE GENOMIC DNA]</scope>
    <source>
        <strain evidence="5">CpI1-S</strain>
    </source>
</reference>
<comment type="similarity">
    <text evidence="1 3">Belongs to the short-chain dehydrogenases/reductases (SDR) family.</text>
</comment>
<dbReference type="OrthoDB" id="9797538at2"/>
<dbReference type="PATRIC" id="fig|1502723.3.peg.387"/>
<evidence type="ECO:0008006" key="6">
    <source>
        <dbReference type="Google" id="ProtNLM"/>
    </source>
</evidence>
<gene>
    <name evidence="4" type="ORF">FF36_00344</name>
</gene>
<keyword evidence="2" id="KW-0560">Oxidoreductase</keyword>
<dbReference type="SUPFAM" id="SSF51735">
    <property type="entry name" value="NAD(P)-binding Rossmann-fold domains"/>
    <property type="match status" value="1"/>
</dbReference>
<dbReference type="PRINTS" id="PR00080">
    <property type="entry name" value="SDRFAMILY"/>
</dbReference>
<sequence>MDLQGQTALITGASTGIGAVFARALAARGADVVLVARDPDRLQAVADQIVGDHGVRAQIVAVDLGDPGAADVVAERVAAAGGRVDLLVNNAGFGAYGDLVGADPVRLADLVRLNCVAVVALTARFLPAMVARGQGAVVNVASTAAFQPLPHMAVYGASKAFVLSFSEALWAETRSAGVRVLALCPGATETPFFDVLGTRDSVVGAVRTPEQVVAAALRALQRGRPVAIDGRRNALLARGGRLLPRRMLVRIAERTMRPTPARI</sequence>
<dbReference type="InterPro" id="IPR002347">
    <property type="entry name" value="SDR_fam"/>
</dbReference>
<dbReference type="InterPro" id="IPR036291">
    <property type="entry name" value="NAD(P)-bd_dom_sf"/>
</dbReference>
<proteinExistence type="inferred from homology"/>
<evidence type="ECO:0000313" key="5">
    <source>
        <dbReference type="Proteomes" id="UP000032545"/>
    </source>
</evidence>
<dbReference type="GO" id="GO:0016020">
    <property type="term" value="C:membrane"/>
    <property type="evidence" value="ECO:0007669"/>
    <property type="project" value="TreeGrafter"/>
</dbReference>
<protein>
    <recommendedName>
        <fullName evidence="6">Short-chain alcohol dehydrogenase</fullName>
    </recommendedName>
</protein>
<dbReference type="PANTHER" id="PTHR44196">
    <property type="entry name" value="DEHYDROGENASE/REDUCTASE SDR FAMILY MEMBER 7B"/>
    <property type="match status" value="1"/>
</dbReference>
<organism evidence="4 5">
    <name type="scientific">Frankia torreyi</name>
    <dbReference type="NCBI Taxonomy" id="1856"/>
    <lineage>
        <taxon>Bacteria</taxon>
        <taxon>Bacillati</taxon>
        <taxon>Actinomycetota</taxon>
        <taxon>Actinomycetes</taxon>
        <taxon>Frankiales</taxon>
        <taxon>Frankiaceae</taxon>
        <taxon>Frankia</taxon>
    </lineage>
</organism>
<dbReference type="CDD" id="cd05233">
    <property type="entry name" value="SDR_c"/>
    <property type="match status" value="1"/>
</dbReference>
<accession>A0A0D8BM72</accession>
<dbReference type="PANTHER" id="PTHR44196:SF2">
    <property type="entry name" value="SHORT-CHAIN DEHYDROGENASE-RELATED"/>
    <property type="match status" value="1"/>
</dbReference>
<evidence type="ECO:0000313" key="4">
    <source>
        <dbReference type="EMBL" id="KJE25211.1"/>
    </source>
</evidence>
<evidence type="ECO:0000256" key="2">
    <source>
        <dbReference type="ARBA" id="ARBA00023002"/>
    </source>
</evidence>
<dbReference type="RefSeq" id="WP_044883286.1">
    <property type="nucleotide sequence ID" value="NZ_JYFN01000002.1"/>
</dbReference>
<dbReference type="PRINTS" id="PR00081">
    <property type="entry name" value="GDHRDH"/>
</dbReference>
<dbReference type="EMBL" id="JYFN01000002">
    <property type="protein sequence ID" value="KJE25211.1"/>
    <property type="molecule type" value="Genomic_DNA"/>
</dbReference>
<comment type="caution">
    <text evidence="4">The sequence shown here is derived from an EMBL/GenBank/DDBJ whole genome shotgun (WGS) entry which is preliminary data.</text>
</comment>
<name>A0A0D8BM72_9ACTN</name>
<keyword evidence="5" id="KW-1185">Reference proteome</keyword>
<reference evidence="4 5" key="2">
    <citation type="journal article" date="2016" name="Genome Announc.">
        <title>Permanent Draft Genome Sequences for Two Variants of Frankia sp. Strain CpI1, the First Frankia Strain Isolated from Root Nodules of Comptonia peregrina.</title>
        <authorList>
            <person name="Oshone R."/>
            <person name="Hurst S.G.IV."/>
            <person name="Abebe-Akele F."/>
            <person name="Simpson S."/>
            <person name="Morris K."/>
            <person name="Thomas W.K."/>
            <person name="Tisa L.S."/>
        </authorList>
    </citation>
    <scope>NUCLEOTIDE SEQUENCE [LARGE SCALE GENOMIC DNA]</scope>
    <source>
        <strain evidence="5">CpI1-S</strain>
    </source>
</reference>
<dbReference type="Gene3D" id="3.40.50.720">
    <property type="entry name" value="NAD(P)-binding Rossmann-like Domain"/>
    <property type="match status" value="1"/>
</dbReference>
<dbReference type="GO" id="GO:0016491">
    <property type="term" value="F:oxidoreductase activity"/>
    <property type="evidence" value="ECO:0007669"/>
    <property type="project" value="UniProtKB-KW"/>
</dbReference>
<evidence type="ECO:0000256" key="3">
    <source>
        <dbReference type="RuleBase" id="RU000363"/>
    </source>
</evidence>
<dbReference type="PIRSF" id="PIRSF000126">
    <property type="entry name" value="11-beta-HSD1"/>
    <property type="match status" value="1"/>
</dbReference>
<evidence type="ECO:0000256" key="1">
    <source>
        <dbReference type="ARBA" id="ARBA00006484"/>
    </source>
</evidence>